<gene>
    <name evidence="1" type="ORF">EYB53_000035</name>
</gene>
<sequence>MKLTHRPRITAHVCHVPGDPGAGLTELADALLIVRAEPALQEAFRIAHQFTSVEAHLHTRRRTLTQAAETLRAQLAALTAQLGEAA</sequence>
<evidence type="ECO:0000313" key="2">
    <source>
        <dbReference type="Proteomes" id="UP001193081"/>
    </source>
</evidence>
<proteinExistence type="predicted"/>
<organism evidence="1 2">
    <name type="scientific">Candidatus Chloroploca mongolica</name>
    <dbReference type="NCBI Taxonomy" id="2528176"/>
    <lineage>
        <taxon>Bacteria</taxon>
        <taxon>Bacillati</taxon>
        <taxon>Chloroflexota</taxon>
        <taxon>Chloroflexia</taxon>
        <taxon>Chloroflexales</taxon>
        <taxon>Chloroflexineae</taxon>
        <taxon>Oscillochloridaceae</taxon>
        <taxon>Candidatus Chloroploca</taxon>
    </lineage>
</organism>
<name>A0ABS4D3T1_9CHLR</name>
<keyword evidence="2" id="KW-1185">Reference proteome</keyword>
<dbReference type="EMBL" id="SIJK02000001">
    <property type="protein sequence ID" value="MBP1464088.1"/>
    <property type="molecule type" value="Genomic_DNA"/>
</dbReference>
<comment type="caution">
    <text evidence="1">The sequence shown here is derived from an EMBL/GenBank/DDBJ whole genome shotgun (WGS) entry which is preliminary data.</text>
</comment>
<accession>A0ABS4D3T1</accession>
<protein>
    <submittedName>
        <fullName evidence="1">Uncharacterized protein</fullName>
    </submittedName>
</protein>
<evidence type="ECO:0000313" key="1">
    <source>
        <dbReference type="EMBL" id="MBP1464088.1"/>
    </source>
</evidence>
<reference evidence="1 2" key="1">
    <citation type="submission" date="2021-03" db="EMBL/GenBank/DDBJ databases">
        <authorList>
            <person name="Grouzdev D.S."/>
        </authorList>
    </citation>
    <scope>NUCLEOTIDE SEQUENCE [LARGE SCALE GENOMIC DNA]</scope>
    <source>
        <strain evidence="1 2">M50-1</strain>
    </source>
</reference>
<dbReference type="RefSeq" id="WP_135475436.1">
    <property type="nucleotide sequence ID" value="NZ_SIJK02000001.1"/>
</dbReference>
<dbReference type="Proteomes" id="UP001193081">
    <property type="component" value="Unassembled WGS sequence"/>
</dbReference>